<dbReference type="InterPro" id="IPR002048">
    <property type="entry name" value="EF_hand_dom"/>
</dbReference>
<dbReference type="CDD" id="cd00051">
    <property type="entry name" value="EFh"/>
    <property type="match status" value="1"/>
</dbReference>
<feature type="signal peptide" evidence="2">
    <location>
        <begin position="1"/>
        <end position="24"/>
    </location>
</feature>
<dbReference type="Proteomes" id="UP001156873">
    <property type="component" value="Unassembled WGS sequence"/>
</dbReference>
<dbReference type="InterPro" id="IPR011992">
    <property type="entry name" value="EF-hand-dom_pair"/>
</dbReference>
<name>A0ABT6JR37_9GAMM</name>
<dbReference type="EMBL" id="JARXRO010000011">
    <property type="protein sequence ID" value="MDH5833139.1"/>
    <property type="molecule type" value="Genomic_DNA"/>
</dbReference>
<sequence>MPVPTALRFLSAAALVAASAVATAQSTPVRPDATPVTQDTATPAADPATATVRIDVEDDVTLNTRVVDPALVRASRAFDAMDVDGDGTLDAAETAHAPALSADFVSIDADGNGRIDRDEYTARLRR</sequence>
<evidence type="ECO:0000313" key="4">
    <source>
        <dbReference type="EMBL" id="MDH5833139.1"/>
    </source>
</evidence>
<dbReference type="RefSeq" id="WP_280577329.1">
    <property type="nucleotide sequence ID" value="NZ_JARXRO010000011.1"/>
</dbReference>
<dbReference type="InterPro" id="IPR018247">
    <property type="entry name" value="EF_Hand_1_Ca_BS"/>
</dbReference>
<feature type="domain" description="EF-hand" evidence="3">
    <location>
        <begin position="69"/>
        <end position="104"/>
    </location>
</feature>
<evidence type="ECO:0000256" key="2">
    <source>
        <dbReference type="SAM" id="SignalP"/>
    </source>
</evidence>
<evidence type="ECO:0000313" key="5">
    <source>
        <dbReference type="Proteomes" id="UP001156873"/>
    </source>
</evidence>
<evidence type="ECO:0000256" key="1">
    <source>
        <dbReference type="SAM" id="MobiDB-lite"/>
    </source>
</evidence>
<evidence type="ECO:0000259" key="3">
    <source>
        <dbReference type="PROSITE" id="PS50222"/>
    </source>
</evidence>
<dbReference type="Pfam" id="PF13202">
    <property type="entry name" value="EF-hand_5"/>
    <property type="match status" value="2"/>
</dbReference>
<keyword evidence="5" id="KW-1185">Reference proteome</keyword>
<dbReference type="SUPFAM" id="SSF47473">
    <property type="entry name" value="EF-hand"/>
    <property type="match status" value="1"/>
</dbReference>
<organism evidence="4 5">
    <name type="scientific">Luteimonas kalidii</name>
    <dbReference type="NCBI Taxonomy" id="3042025"/>
    <lineage>
        <taxon>Bacteria</taxon>
        <taxon>Pseudomonadati</taxon>
        <taxon>Pseudomonadota</taxon>
        <taxon>Gammaproteobacteria</taxon>
        <taxon>Lysobacterales</taxon>
        <taxon>Lysobacteraceae</taxon>
        <taxon>Luteimonas</taxon>
    </lineage>
</organism>
<feature type="compositionally biased region" description="Low complexity" evidence="1">
    <location>
        <begin position="31"/>
        <end position="46"/>
    </location>
</feature>
<dbReference type="Gene3D" id="1.10.238.10">
    <property type="entry name" value="EF-hand"/>
    <property type="match status" value="1"/>
</dbReference>
<dbReference type="PROSITE" id="PS50222">
    <property type="entry name" value="EF_HAND_2"/>
    <property type="match status" value="1"/>
</dbReference>
<protein>
    <submittedName>
        <fullName evidence="4">EF-hand domain-containing protein</fullName>
    </submittedName>
</protein>
<proteinExistence type="predicted"/>
<accession>A0ABT6JR37</accession>
<keyword evidence="2" id="KW-0732">Signal</keyword>
<dbReference type="PROSITE" id="PS00018">
    <property type="entry name" value="EF_HAND_1"/>
    <property type="match status" value="1"/>
</dbReference>
<gene>
    <name evidence="4" type="ORF">QFW81_04240</name>
</gene>
<feature type="region of interest" description="Disordered" evidence="1">
    <location>
        <begin position="23"/>
        <end position="46"/>
    </location>
</feature>
<comment type="caution">
    <text evidence="4">The sequence shown here is derived from an EMBL/GenBank/DDBJ whole genome shotgun (WGS) entry which is preliminary data.</text>
</comment>
<reference evidence="4 5" key="1">
    <citation type="submission" date="2023-04" db="EMBL/GenBank/DDBJ databases">
        <title>Luteimonas sp. M1R5S59.</title>
        <authorList>
            <person name="Sun J.-Q."/>
        </authorList>
    </citation>
    <scope>NUCLEOTIDE SEQUENCE [LARGE SCALE GENOMIC DNA]</scope>
    <source>
        <strain evidence="4 5">M1R5S59</strain>
    </source>
</reference>
<feature type="chain" id="PRO_5046036978" evidence="2">
    <location>
        <begin position="25"/>
        <end position="126"/>
    </location>
</feature>